<dbReference type="AlphaFoldDB" id="A0A915JZ69"/>
<keyword evidence="2" id="KW-0862">Zinc</keyword>
<feature type="domain" description="LIM zinc-binding" evidence="4">
    <location>
        <begin position="10"/>
        <end position="49"/>
    </location>
</feature>
<evidence type="ECO:0000313" key="6">
    <source>
        <dbReference type="WBParaSite" id="nRc.2.0.1.t31692-RA"/>
    </source>
</evidence>
<dbReference type="Gene3D" id="2.10.110.10">
    <property type="entry name" value="Cysteine Rich Protein"/>
    <property type="match status" value="1"/>
</dbReference>
<reference evidence="6" key="1">
    <citation type="submission" date="2022-11" db="UniProtKB">
        <authorList>
            <consortium name="WormBaseParasite"/>
        </authorList>
    </citation>
    <scope>IDENTIFICATION</scope>
</reference>
<proteinExistence type="predicted"/>
<dbReference type="InterPro" id="IPR001781">
    <property type="entry name" value="Znf_LIM"/>
</dbReference>
<evidence type="ECO:0000313" key="5">
    <source>
        <dbReference type="Proteomes" id="UP000887565"/>
    </source>
</evidence>
<dbReference type="Proteomes" id="UP000887565">
    <property type="component" value="Unplaced"/>
</dbReference>
<evidence type="ECO:0000256" key="2">
    <source>
        <dbReference type="ARBA" id="ARBA00022833"/>
    </source>
</evidence>
<evidence type="ECO:0000256" key="3">
    <source>
        <dbReference type="ARBA" id="ARBA00023038"/>
    </source>
</evidence>
<dbReference type="PROSITE" id="PS00478">
    <property type="entry name" value="LIM_DOMAIN_1"/>
    <property type="match status" value="1"/>
</dbReference>
<name>A0A915JZ69_ROMCU</name>
<accession>A0A915JZ69</accession>
<dbReference type="WBParaSite" id="nRc.2.0.1.t31692-RA">
    <property type="protein sequence ID" value="nRc.2.0.1.t31692-RA"/>
    <property type="gene ID" value="nRc.2.0.1.g31692"/>
</dbReference>
<keyword evidence="5" id="KW-1185">Reference proteome</keyword>
<protein>
    <submittedName>
        <fullName evidence="6">LIM zinc-binding domain-containing protein</fullName>
    </submittedName>
</protein>
<keyword evidence="1" id="KW-0479">Metal-binding</keyword>
<sequence length="84" mass="9865">MAEKSVLPECYLCKKKITEIKYQRVYRPDGLFVPYHVTCFVCMGCNTIIKDEYIFDTINSYHRCCFWKKVANDAAKKQASDKPK</sequence>
<dbReference type="GO" id="GO:0046872">
    <property type="term" value="F:metal ion binding"/>
    <property type="evidence" value="ECO:0007669"/>
    <property type="project" value="UniProtKB-KW"/>
</dbReference>
<evidence type="ECO:0000259" key="4">
    <source>
        <dbReference type="PROSITE" id="PS00478"/>
    </source>
</evidence>
<keyword evidence="3" id="KW-0440">LIM domain</keyword>
<organism evidence="5 6">
    <name type="scientific">Romanomermis culicivorax</name>
    <name type="common">Nematode worm</name>
    <dbReference type="NCBI Taxonomy" id="13658"/>
    <lineage>
        <taxon>Eukaryota</taxon>
        <taxon>Metazoa</taxon>
        <taxon>Ecdysozoa</taxon>
        <taxon>Nematoda</taxon>
        <taxon>Enoplea</taxon>
        <taxon>Dorylaimia</taxon>
        <taxon>Mermithida</taxon>
        <taxon>Mermithoidea</taxon>
        <taxon>Mermithidae</taxon>
        <taxon>Romanomermis</taxon>
    </lineage>
</organism>
<evidence type="ECO:0000256" key="1">
    <source>
        <dbReference type="ARBA" id="ARBA00022723"/>
    </source>
</evidence>